<dbReference type="InterPro" id="IPR042280">
    <property type="entry name" value="SLC3A2"/>
</dbReference>
<dbReference type="SUPFAM" id="SSF51011">
    <property type="entry name" value="Glycosyl hydrolase domain"/>
    <property type="match status" value="1"/>
</dbReference>
<dbReference type="PANTHER" id="PTHR46673:SF2">
    <property type="entry name" value="4F2 CELL-SURFACE ANTIGEN HEAVY CHAIN-LIKE"/>
    <property type="match status" value="1"/>
</dbReference>
<organism evidence="1 2">
    <name type="scientific">Characodon lateralis</name>
    <dbReference type="NCBI Taxonomy" id="208331"/>
    <lineage>
        <taxon>Eukaryota</taxon>
        <taxon>Metazoa</taxon>
        <taxon>Chordata</taxon>
        <taxon>Craniata</taxon>
        <taxon>Vertebrata</taxon>
        <taxon>Euteleostomi</taxon>
        <taxon>Actinopterygii</taxon>
        <taxon>Neopterygii</taxon>
        <taxon>Teleostei</taxon>
        <taxon>Neoteleostei</taxon>
        <taxon>Acanthomorphata</taxon>
        <taxon>Ovalentaria</taxon>
        <taxon>Atherinomorphae</taxon>
        <taxon>Cyprinodontiformes</taxon>
        <taxon>Goodeidae</taxon>
        <taxon>Characodon</taxon>
    </lineage>
</organism>
<accession>A0ABU7EU93</accession>
<dbReference type="InterPro" id="IPR013780">
    <property type="entry name" value="Glyco_hydro_b"/>
</dbReference>
<gene>
    <name evidence="1" type="ORF">CHARACLAT_016813</name>
</gene>
<protein>
    <submittedName>
        <fullName evidence="1">Uncharacterized protein</fullName>
    </submittedName>
</protein>
<dbReference type="Proteomes" id="UP001352852">
    <property type="component" value="Unassembled WGS sequence"/>
</dbReference>
<name>A0ABU7EU93_9TELE</name>
<dbReference type="Gene3D" id="2.60.40.1180">
    <property type="entry name" value="Golgi alpha-mannosidase II"/>
    <property type="match status" value="1"/>
</dbReference>
<evidence type="ECO:0000313" key="1">
    <source>
        <dbReference type="EMBL" id="MED6290766.1"/>
    </source>
</evidence>
<keyword evidence="2" id="KW-1185">Reference proteome</keyword>
<comment type="caution">
    <text evidence="1">The sequence shown here is derived from an EMBL/GenBank/DDBJ whole genome shotgun (WGS) entry which is preliminary data.</text>
</comment>
<dbReference type="EMBL" id="JAHUTJ010066957">
    <property type="protein sequence ID" value="MED6290766.1"/>
    <property type="molecule type" value="Genomic_DNA"/>
</dbReference>
<dbReference type="InterPro" id="IPR017853">
    <property type="entry name" value="GH"/>
</dbReference>
<proteinExistence type="predicted"/>
<evidence type="ECO:0000313" key="2">
    <source>
        <dbReference type="Proteomes" id="UP001352852"/>
    </source>
</evidence>
<dbReference type="SUPFAM" id="SSF51445">
    <property type="entry name" value="(Trans)glycosidases"/>
    <property type="match status" value="1"/>
</dbReference>
<feature type="non-terminal residue" evidence="1">
    <location>
        <position position="1"/>
    </location>
</feature>
<dbReference type="Gene3D" id="3.20.20.80">
    <property type="entry name" value="Glycosidases"/>
    <property type="match status" value="1"/>
</dbReference>
<dbReference type="PANTHER" id="PTHR46673">
    <property type="entry name" value="4F2 CELL-SURFACE ANTIGEN HEAVY CHAIN"/>
    <property type="match status" value="1"/>
</dbReference>
<reference evidence="1 2" key="1">
    <citation type="submission" date="2021-06" db="EMBL/GenBank/DDBJ databases">
        <authorList>
            <person name="Palmer J.M."/>
        </authorList>
    </citation>
    <scope>NUCLEOTIDE SEQUENCE [LARGE SCALE GENOMIC DNA]</scope>
    <source>
        <strain evidence="1 2">CL_MEX2019</strain>
        <tissue evidence="1">Muscle</tissue>
    </source>
</reference>
<sequence length="357" mass="39659">VCEHLPYLRSVGVGALILQGVFHKKASTANLTESLETKTPIQHLLTEGNKADLRVVLDICEVNLLGNEIIGNSNTPSNHSATDALRFWLEQGVAGFVICDTDLAFSVETLLGWRAVFEEFSTQQEERILLVKQTSDVLRPLTVLTQSNITLVNVVMRSILPKTQQPLSSEEVAKAIATQLQTGQEDMWTSWTFGGEASDELKRLLMVLMMTLPGSPAFKYKEEIDRTWDEKTPQSEVALFSTLIHSKSREEALLYGHLTFLPFNTTNSFSLSPFSNSSVSSPPVLAFLRSWGCVQFLVLLNVWPEPLSLDPAWTPSLPENWVFVASTGMNRVGLTSLYSIKLQPYEALVIKLFKPGG</sequence>